<feature type="domain" description="HAMP" evidence="4">
    <location>
        <begin position="318"/>
        <end position="371"/>
    </location>
</feature>
<dbReference type="Gene3D" id="6.10.340.10">
    <property type="match status" value="1"/>
</dbReference>
<dbReference type="PANTHER" id="PTHR43156">
    <property type="entry name" value="STAGE II SPORULATION PROTEIN E-RELATED"/>
    <property type="match status" value="1"/>
</dbReference>
<sequence length="627" mass="70350">MSLRTKLLVLSIILALIPLGISGRSMIQMTRDELKSSAQDHLIAVANDITRDIEDDFYHTWLGPLQLIRKSVENEYLGAKEKLSLLTEGMKSISGLVALQISVEGIEHPLFVTQEKFSTRLKKASLDPARTLMLTSGQIAALQKQKAVFAGGLTYLREADAWLMTVILGLDERTFGRPATLSARLNLERIKKRIENHSFIKTKTDAIILIESDGRKIFDPSRTDISQYSIAAAAKDRWHADTDTIGTQLYIGPDKKKMLGAYAFPSLKPFVETPLLSVIVEKSETDAYLAVRQMEQRLLLWIVIGFSFAVAGAVIVSVSLTRPLRRLTRGARIISQGDLSVRIETKGHKDEIGELSLAFNKMVKDLRQHMKELEETTKAKERAESELKLAKDIQESFLPKKFPELEEIEVWGKCDPAREVGGDYFDFFQIDDDHYGMVIGDVSGKGVPAALFMAASRTLFRTLISQEHLPDKVLTEFNDRLVALDQGSNMFITLFYGVLNKKSGHLVYSTAGHNMPYVKSSQDTDGIFQMLPGMKTMIAGMMDGMEMGRAEIDLHKGDAIVLYTDGMTEAINRNDEEFGEERLEQLLDKYADMSAREMCKRLIADVKAFQTGMPQFDDMTMLILKVK</sequence>
<dbReference type="SMART" id="SM00331">
    <property type="entry name" value="PP2C_SIG"/>
    <property type="match status" value="1"/>
</dbReference>
<evidence type="ECO:0000256" key="3">
    <source>
        <dbReference type="SAM" id="Phobius"/>
    </source>
</evidence>
<dbReference type="SUPFAM" id="SSF81606">
    <property type="entry name" value="PP2C-like"/>
    <property type="match status" value="1"/>
</dbReference>
<evidence type="ECO:0000256" key="1">
    <source>
        <dbReference type="ARBA" id="ARBA00022801"/>
    </source>
</evidence>
<dbReference type="EMBL" id="CP061800">
    <property type="protein sequence ID" value="QTA91076.1"/>
    <property type="molecule type" value="Genomic_DNA"/>
</dbReference>
<dbReference type="PANTHER" id="PTHR43156:SF2">
    <property type="entry name" value="STAGE II SPORULATION PROTEIN E"/>
    <property type="match status" value="1"/>
</dbReference>
<dbReference type="RefSeq" id="WP_207679008.1">
    <property type="nucleotide sequence ID" value="NZ_CP061800.1"/>
</dbReference>
<dbReference type="GO" id="GO:0016791">
    <property type="term" value="F:phosphatase activity"/>
    <property type="evidence" value="ECO:0007669"/>
    <property type="project" value="TreeGrafter"/>
</dbReference>
<name>A0A975GRH9_9BACT</name>
<evidence type="ECO:0000313" key="6">
    <source>
        <dbReference type="Proteomes" id="UP000663722"/>
    </source>
</evidence>
<keyword evidence="2" id="KW-0175">Coiled coil</keyword>
<dbReference type="Proteomes" id="UP000663722">
    <property type="component" value="Chromosome"/>
</dbReference>
<organism evidence="5 6">
    <name type="scientific">Desulfonema magnum</name>
    <dbReference type="NCBI Taxonomy" id="45655"/>
    <lineage>
        <taxon>Bacteria</taxon>
        <taxon>Pseudomonadati</taxon>
        <taxon>Thermodesulfobacteriota</taxon>
        <taxon>Desulfobacteria</taxon>
        <taxon>Desulfobacterales</taxon>
        <taxon>Desulfococcaceae</taxon>
        <taxon>Desulfonema</taxon>
    </lineage>
</organism>
<proteinExistence type="predicted"/>
<dbReference type="Gene3D" id="3.60.40.10">
    <property type="entry name" value="PPM-type phosphatase domain"/>
    <property type="match status" value="1"/>
</dbReference>
<keyword evidence="6" id="KW-1185">Reference proteome</keyword>
<keyword evidence="3" id="KW-1133">Transmembrane helix</keyword>
<dbReference type="AlphaFoldDB" id="A0A975GRH9"/>
<dbReference type="KEGG" id="dmm:dnm_071410"/>
<dbReference type="Pfam" id="PF07228">
    <property type="entry name" value="SpoIIE"/>
    <property type="match status" value="1"/>
</dbReference>
<dbReference type="CDD" id="cd06225">
    <property type="entry name" value="HAMP"/>
    <property type="match status" value="1"/>
</dbReference>
<keyword evidence="1" id="KW-0378">Hydrolase</keyword>
<dbReference type="GO" id="GO:0016020">
    <property type="term" value="C:membrane"/>
    <property type="evidence" value="ECO:0007669"/>
    <property type="project" value="InterPro"/>
</dbReference>
<dbReference type="SMART" id="SM00304">
    <property type="entry name" value="HAMP"/>
    <property type="match status" value="1"/>
</dbReference>
<keyword evidence="3" id="KW-0472">Membrane</keyword>
<evidence type="ECO:0000313" key="5">
    <source>
        <dbReference type="EMBL" id="QTA91076.1"/>
    </source>
</evidence>
<feature type="transmembrane region" description="Helical" evidence="3">
    <location>
        <begin position="298"/>
        <end position="320"/>
    </location>
</feature>
<accession>A0A975GRH9</accession>
<reference evidence="5" key="1">
    <citation type="journal article" date="2021" name="Microb. Physiol.">
        <title>Proteogenomic Insights into the Physiology of Marine, Sulfate-Reducing, Filamentous Desulfonema limicola and Desulfonema magnum.</title>
        <authorList>
            <person name="Schnaars V."/>
            <person name="Wohlbrand L."/>
            <person name="Scheve S."/>
            <person name="Hinrichs C."/>
            <person name="Reinhardt R."/>
            <person name="Rabus R."/>
        </authorList>
    </citation>
    <scope>NUCLEOTIDE SEQUENCE</scope>
    <source>
        <strain evidence="5">4be13</strain>
    </source>
</reference>
<dbReference type="InterPro" id="IPR001932">
    <property type="entry name" value="PPM-type_phosphatase-like_dom"/>
</dbReference>
<dbReference type="InterPro" id="IPR036457">
    <property type="entry name" value="PPM-type-like_dom_sf"/>
</dbReference>
<dbReference type="InterPro" id="IPR003660">
    <property type="entry name" value="HAMP_dom"/>
</dbReference>
<dbReference type="SUPFAM" id="SSF158472">
    <property type="entry name" value="HAMP domain-like"/>
    <property type="match status" value="1"/>
</dbReference>
<evidence type="ECO:0000256" key="2">
    <source>
        <dbReference type="SAM" id="Coils"/>
    </source>
</evidence>
<protein>
    <submittedName>
        <fullName evidence="5">PPM-type phosphatase domain-containing protein</fullName>
    </submittedName>
</protein>
<dbReference type="Pfam" id="PF00672">
    <property type="entry name" value="HAMP"/>
    <property type="match status" value="1"/>
</dbReference>
<dbReference type="PROSITE" id="PS50885">
    <property type="entry name" value="HAMP"/>
    <property type="match status" value="1"/>
</dbReference>
<keyword evidence="3" id="KW-0812">Transmembrane</keyword>
<evidence type="ECO:0000259" key="4">
    <source>
        <dbReference type="PROSITE" id="PS50885"/>
    </source>
</evidence>
<gene>
    <name evidence="5" type="ORF">dnm_071410</name>
</gene>
<dbReference type="InterPro" id="IPR052016">
    <property type="entry name" value="Bact_Sigma-Reg"/>
</dbReference>
<feature type="coiled-coil region" evidence="2">
    <location>
        <begin position="363"/>
        <end position="393"/>
    </location>
</feature>
<dbReference type="GO" id="GO:0007165">
    <property type="term" value="P:signal transduction"/>
    <property type="evidence" value="ECO:0007669"/>
    <property type="project" value="InterPro"/>
</dbReference>